<dbReference type="Proteomes" id="UP001165124">
    <property type="component" value="Unassembled WGS sequence"/>
</dbReference>
<evidence type="ECO:0000256" key="1">
    <source>
        <dbReference type="SAM" id="MobiDB-lite"/>
    </source>
</evidence>
<reference evidence="2" key="1">
    <citation type="submission" date="2023-02" db="EMBL/GenBank/DDBJ databases">
        <title>Actinomadura rubrobrunea NBRC 14622.</title>
        <authorList>
            <person name="Ichikawa N."/>
            <person name="Sato H."/>
            <person name="Tonouchi N."/>
        </authorList>
    </citation>
    <scope>NUCLEOTIDE SEQUENCE</scope>
    <source>
        <strain evidence="2">NBRC 14622</strain>
    </source>
</reference>
<protein>
    <submittedName>
        <fullName evidence="2">Uncharacterized protein</fullName>
    </submittedName>
</protein>
<dbReference type="AlphaFoldDB" id="A0A9W6PVC2"/>
<accession>A0A9W6PVC2</accession>
<comment type="caution">
    <text evidence="2">The sequence shown here is derived from an EMBL/GenBank/DDBJ whole genome shotgun (WGS) entry which is preliminary data.</text>
</comment>
<dbReference type="RefSeq" id="WP_067914081.1">
    <property type="nucleotide sequence ID" value="NZ_BSRZ01000003.1"/>
</dbReference>
<keyword evidence="3" id="KW-1185">Reference proteome</keyword>
<feature type="compositionally biased region" description="Basic and acidic residues" evidence="1">
    <location>
        <begin position="26"/>
        <end position="70"/>
    </location>
</feature>
<sequence>MPSVPEDRAAAAKKALADRIAAQRAEVGRQDEAAEKAADEVSAQDRRPRLGPHRAEPGGRRGPGRPERLRPRGQAAPAGGGAAAGVGPPRHPVI</sequence>
<evidence type="ECO:0000313" key="3">
    <source>
        <dbReference type="Proteomes" id="UP001165124"/>
    </source>
</evidence>
<dbReference type="EMBL" id="BSRZ01000003">
    <property type="protein sequence ID" value="GLW63688.1"/>
    <property type="molecule type" value="Genomic_DNA"/>
</dbReference>
<organism evidence="2 3">
    <name type="scientific">Actinomadura rubrobrunea</name>
    <dbReference type="NCBI Taxonomy" id="115335"/>
    <lineage>
        <taxon>Bacteria</taxon>
        <taxon>Bacillati</taxon>
        <taxon>Actinomycetota</taxon>
        <taxon>Actinomycetes</taxon>
        <taxon>Streptosporangiales</taxon>
        <taxon>Thermomonosporaceae</taxon>
        <taxon>Actinomadura</taxon>
    </lineage>
</organism>
<evidence type="ECO:0000313" key="2">
    <source>
        <dbReference type="EMBL" id="GLW63688.1"/>
    </source>
</evidence>
<feature type="region of interest" description="Disordered" evidence="1">
    <location>
        <begin position="22"/>
        <end position="94"/>
    </location>
</feature>
<gene>
    <name evidence="2" type="ORF">Arub01_19320</name>
</gene>
<name>A0A9W6PVC2_9ACTN</name>
<proteinExistence type="predicted"/>